<feature type="chain" id="PRO_5007592149" description="Lipid/polyisoprenoid-binding YceI-like domain-containing protein" evidence="1">
    <location>
        <begin position="27"/>
        <end position="189"/>
    </location>
</feature>
<protein>
    <recommendedName>
        <fullName evidence="2">Lipid/polyisoprenoid-binding YceI-like domain-containing protein</fullName>
    </recommendedName>
</protein>
<accession>A0A151Y1Q4</accession>
<dbReference type="PANTHER" id="PTHR34406:SF1">
    <property type="entry name" value="PROTEIN YCEI"/>
    <property type="match status" value="1"/>
</dbReference>
<comment type="caution">
    <text evidence="3">The sequence shown here is derived from an EMBL/GenBank/DDBJ whole genome shotgun (WGS) entry which is preliminary data.</text>
</comment>
<dbReference type="AlphaFoldDB" id="A0A151Y1Q4"/>
<dbReference type="Proteomes" id="UP000076276">
    <property type="component" value="Unassembled WGS sequence"/>
</dbReference>
<evidence type="ECO:0000256" key="1">
    <source>
        <dbReference type="SAM" id="SignalP"/>
    </source>
</evidence>
<feature type="domain" description="Lipid/polyisoprenoid-binding YceI-like" evidence="2">
    <location>
        <begin position="28"/>
        <end position="187"/>
    </location>
</feature>
<dbReference type="STRING" id="1806892.AZH43_11950"/>
<dbReference type="SMART" id="SM00867">
    <property type="entry name" value="YceI"/>
    <property type="match status" value="1"/>
</dbReference>
<dbReference type="Pfam" id="PF04264">
    <property type="entry name" value="YceI"/>
    <property type="match status" value="1"/>
</dbReference>
<dbReference type="OrthoDB" id="1247465at2"/>
<dbReference type="Gene3D" id="2.40.128.110">
    <property type="entry name" value="Lipid/polyisoprenoid-binding, YceI-like"/>
    <property type="match status" value="1"/>
</dbReference>
<gene>
    <name evidence="3" type="ORF">AZH43_11950</name>
</gene>
<organism evidence="3 4">
    <name type="scientific">Acinetobacter pragensis</name>
    <dbReference type="NCBI Taxonomy" id="1806892"/>
    <lineage>
        <taxon>Bacteria</taxon>
        <taxon>Pseudomonadati</taxon>
        <taxon>Pseudomonadota</taxon>
        <taxon>Gammaproteobacteria</taxon>
        <taxon>Moraxellales</taxon>
        <taxon>Moraxellaceae</taxon>
        <taxon>Acinetobacter</taxon>
    </lineage>
</organism>
<keyword evidence="4" id="KW-1185">Reference proteome</keyword>
<evidence type="ECO:0000259" key="2">
    <source>
        <dbReference type="SMART" id="SM00867"/>
    </source>
</evidence>
<sequence length="189" mass="20819">MDVTKMRRLGLAAGIAALSLLSQLHAQSWTLTDASSVSFDIKTVGLSVVKGVSNQPQSRLYFDIHMPQNASVVVTLVASTLRFSNPALTPMILGEDFFNSAQYKTVTFRSTEFVPQDQDRFKVEGDLTLRGITKPVTFDVVLKPNALNPRLLDVYAVGYINRSDFGMKKSYGGVGEKVSIQLTGQWQVK</sequence>
<evidence type="ECO:0000313" key="3">
    <source>
        <dbReference type="EMBL" id="KYQ71934.1"/>
    </source>
</evidence>
<reference evidence="3 4" key="1">
    <citation type="submission" date="2016-03" db="EMBL/GenBank/DDBJ databases">
        <title>Acinetobacter genomospecies 28 strain ANC 4149.</title>
        <authorList>
            <person name="Radolfova-Krizova L."/>
            <person name="Nemec A."/>
        </authorList>
    </citation>
    <scope>NUCLEOTIDE SEQUENCE [LARGE SCALE GENOMIC DNA]</scope>
    <source>
        <strain evidence="3 4">ANC 4149</strain>
    </source>
</reference>
<dbReference type="EMBL" id="LUAW01000020">
    <property type="protein sequence ID" value="KYQ71934.1"/>
    <property type="molecule type" value="Genomic_DNA"/>
</dbReference>
<feature type="signal peptide" evidence="1">
    <location>
        <begin position="1"/>
        <end position="26"/>
    </location>
</feature>
<keyword evidence="1" id="KW-0732">Signal</keyword>
<dbReference type="PANTHER" id="PTHR34406">
    <property type="entry name" value="PROTEIN YCEI"/>
    <property type="match status" value="1"/>
</dbReference>
<dbReference type="InterPro" id="IPR036761">
    <property type="entry name" value="TTHA0802/YceI-like_sf"/>
</dbReference>
<dbReference type="RefSeq" id="WP_067668771.1">
    <property type="nucleotide sequence ID" value="NZ_CBCSIK010000002.1"/>
</dbReference>
<proteinExistence type="predicted"/>
<dbReference type="InterPro" id="IPR007372">
    <property type="entry name" value="Lipid/polyisoprenoid-bd_YceI"/>
</dbReference>
<name>A0A151Y1Q4_9GAMM</name>
<evidence type="ECO:0000313" key="4">
    <source>
        <dbReference type="Proteomes" id="UP000076276"/>
    </source>
</evidence>
<dbReference type="SUPFAM" id="SSF101874">
    <property type="entry name" value="YceI-like"/>
    <property type="match status" value="1"/>
</dbReference>